<gene>
    <name evidence="1" type="ORF">KFZ73_25610</name>
</gene>
<organism evidence="1 2">
    <name type="scientific">Tsukamurella paurometabola</name>
    <name type="common">Corynebacterium paurometabolum</name>
    <dbReference type="NCBI Taxonomy" id="2061"/>
    <lineage>
        <taxon>Bacteria</taxon>
        <taxon>Bacillati</taxon>
        <taxon>Actinomycetota</taxon>
        <taxon>Actinomycetes</taxon>
        <taxon>Mycobacteriales</taxon>
        <taxon>Tsukamurellaceae</taxon>
        <taxon>Tsukamurella</taxon>
    </lineage>
</organism>
<dbReference type="EMBL" id="JAGXOE010000290">
    <property type="protein sequence ID" value="MBS4104594.1"/>
    <property type="molecule type" value="Genomic_DNA"/>
</dbReference>
<keyword evidence="2" id="KW-1185">Reference proteome</keyword>
<evidence type="ECO:0000313" key="2">
    <source>
        <dbReference type="Proteomes" id="UP000676853"/>
    </source>
</evidence>
<dbReference type="RefSeq" id="WP_212555570.1">
    <property type="nucleotide sequence ID" value="NZ_JAGXOE010000290.1"/>
</dbReference>
<comment type="caution">
    <text evidence="1">The sequence shown here is derived from an EMBL/GenBank/DDBJ whole genome shotgun (WGS) entry which is preliminary data.</text>
</comment>
<evidence type="ECO:0000313" key="1">
    <source>
        <dbReference type="EMBL" id="MBS4104594.1"/>
    </source>
</evidence>
<reference evidence="1 2" key="1">
    <citation type="submission" date="2021-04" db="EMBL/GenBank/DDBJ databases">
        <title>Whole genome sequence analysis of a thiophenic sulfur metabolizing bacteria.</title>
        <authorList>
            <person name="Akhtar N."/>
            <person name="Akram J."/>
            <person name="Aslam A."/>
        </authorList>
    </citation>
    <scope>NUCLEOTIDE SEQUENCE [LARGE SCALE GENOMIC DNA]</scope>
    <source>
        <strain evidence="1 2">3OW</strain>
    </source>
</reference>
<protein>
    <submittedName>
        <fullName evidence="1">Uncharacterized protein</fullName>
    </submittedName>
</protein>
<feature type="non-terminal residue" evidence="1">
    <location>
        <position position="1"/>
    </location>
</feature>
<dbReference type="Proteomes" id="UP000676853">
    <property type="component" value="Unassembled WGS sequence"/>
</dbReference>
<accession>A0ABS5NJX3</accession>
<proteinExistence type="predicted"/>
<sequence length="107" mass="12118">FRGLSAVVDEAFVTYAGPYAESRHPNAWSRWPDEILDGQRDEGTDHPELCTLQDAWEAVDQHAAAWEAELDRVWPVILRAAVQLERDGVIDAFAERWLRPLLTSTSS</sequence>
<name>A0ABS5NJX3_TSUPA</name>